<dbReference type="PROSITE" id="PS50071">
    <property type="entry name" value="HOMEOBOX_2"/>
    <property type="match status" value="1"/>
</dbReference>
<dbReference type="SMART" id="SM00389">
    <property type="entry name" value="HOX"/>
    <property type="match status" value="1"/>
</dbReference>
<evidence type="ECO:0000256" key="7">
    <source>
        <dbReference type="RuleBase" id="RU000682"/>
    </source>
</evidence>
<feature type="DNA-binding region" description="Homeobox" evidence="6">
    <location>
        <begin position="185"/>
        <end position="244"/>
    </location>
</feature>
<keyword evidence="11" id="KW-1185">Reference proteome</keyword>
<reference evidence="10 11" key="1">
    <citation type="journal article" date="2021" name="Sci. Rep.">
        <title>Chromosome anchoring in Senegalese sole (Solea senegalensis) reveals sex-associated markers and genome rearrangements in flatfish.</title>
        <authorList>
            <person name="Guerrero-Cozar I."/>
            <person name="Gomez-Garrido J."/>
            <person name="Berbel C."/>
            <person name="Martinez-Blanch J.F."/>
            <person name="Alioto T."/>
            <person name="Claros M.G."/>
            <person name="Gagnaire P.A."/>
            <person name="Manchado M."/>
        </authorList>
    </citation>
    <scope>NUCLEOTIDE SEQUENCE [LARGE SCALE GENOMIC DNA]</scope>
    <source>
        <strain evidence="10">Sse05_10M</strain>
    </source>
</reference>
<dbReference type="GO" id="GO:0030154">
    <property type="term" value="P:cell differentiation"/>
    <property type="evidence" value="ECO:0007669"/>
    <property type="project" value="TreeGrafter"/>
</dbReference>
<dbReference type="InterPro" id="IPR001356">
    <property type="entry name" value="HD"/>
</dbReference>
<evidence type="ECO:0000256" key="5">
    <source>
        <dbReference type="ARBA" id="ARBA00023242"/>
    </source>
</evidence>
<dbReference type="InterPro" id="IPR050394">
    <property type="entry name" value="Homeobox_NK-like"/>
</dbReference>
<evidence type="ECO:0000256" key="1">
    <source>
        <dbReference type="ARBA" id="ARBA00004123"/>
    </source>
</evidence>
<proteinExistence type="inferred from homology"/>
<dbReference type="InterPro" id="IPR017970">
    <property type="entry name" value="Homeobox_CS"/>
</dbReference>
<gene>
    <name evidence="10" type="ORF">JOB18_008707</name>
</gene>
<feature type="region of interest" description="Disordered" evidence="8">
    <location>
        <begin position="109"/>
        <end position="192"/>
    </location>
</feature>
<dbReference type="GO" id="GO:0005634">
    <property type="term" value="C:nucleus"/>
    <property type="evidence" value="ECO:0007669"/>
    <property type="project" value="UniProtKB-SubCell"/>
</dbReference>
<dbReference type="FunFam" id="1.10.10.60:FF:000078">
    <property type="entry name" value="NK2 homeobox 3"/>
    <property type="match status" value="1"/>
</dbReference>
<name>A0AAV6QGI1_SOLSE</name>
<dbReference type="CDD" id="cd00086">
    <property type="entry name" value="homeodomain"/>
    <property type="match status" value="1"/>
</dbReference>
<keyword evidence="4 6" id="KW-0371">Homeobox</keyword>
<feature type="compositionally biased region" description="Polar residues" evidence="8">
    <location>
        <begin position="136"/>
        <end position="145"/>
    </location>
</feature>
<comment type="subcellular location">
    <subcellularLocation>
        <location evidence="1 6 7">Nucleus</location>
    </subcellularLocation>
</comment>
<organism evidence="10 11">
    <name type="scientific">Solea senegalensis</name>
    <name type="common">Senegalese sole</name>
    <dbReference type="NCBI Taxonomy" id="28829"/>
    <lineage>
        <taxon>Eukaryota</taxon>
        <taxon>Metazoa</taxon>
        <taxon>Chordata</taxon>
        <taxon>Craniata</taxon>
        <taxon>Vertebrata</taxon>
        <taxon>Euteleostomi</taxon>
        <taxon>Actinopterygii</taxon>
        <taxon>Neopterygii</taxon>
        <taxon>Teleostei</taxon>
        <taxon>Neoteleostei</taxon>
        <taxon>Acanthomorphata</taxon>
        <taxon>Carangaria</taxon>
        <taxon>Pleuronectiformes</taxon>
        <taxon>Pleuronectoidei</taxon>
        <taxon>Soleidae</taxon>
        <taxon>Solea</taxon>
    </lineage>
</organism>
<sequence>MSSLNVLSQDGHVCDERISCKVRRKAAAGLQSSVSEVVRLRQQQQKQQQLQRVCVKKEHTDPQRWNQRFGMFPGSTSASTPFSVKDILKLEQHREFENEVVAAEQVVTMHHHHHHHHQQHVHTHVHADCRPEPCSVSRTQENHSSAAEDEMNDQDLSDCSPDCDKRALQCRSSSGSSGSFRPRQRRKPRVLFSQSQVSELERRFRQQRYLSAPEREQLARVLQLTSTQVKIWFQNRRYKCKRQRQDKTLELAGFPAAPRRVPVPVLVRDGQLCAGAQSSPYNVSLGHYNTVFGCGSSSGSSSVYGCGFNMSHMCHKQLLEEVPFTHHGHFQASLHGVRGW</sequence>
<dbReference type="PANTHER" id="PTHR24340:SF32">
    <property type="entry name" value="HOMEOBOX PROTEIN NKX-2.3"/>
    <property type="match status" value="1"/>
</dbReference>
<evidence type="ECO:0000256" key="8">
    <source>
        <dbReference type="SAM" id="MobiDB-lite"/>
    </source>
</evidence>
<dbReference type="EMBL" id="JAGKHQ010000017">
    <property type="protein sequence ID" value="KAG7489286.1"/>
    <property type="molecule type" value="Genomic_DNA"/>
</dbReference>
<evidence type="ECO:0000259" key="9">
    <source>
        <dbReference type="PROSITE" id="PS50071"/>
    </source>
</evidence>
<dbReference type="PROSITE" id="PS00027">
    <property type="entry name" value="HOMEOBOX_1"/>
    <property type="match status" value="1"/>
</dbReference>
<dbReference type="Proteomes" id="UP000693946">
    <property type="component" value="Linkage Group LG5"/>
</dbReference>
<dbReference type="PANTHER" id="PTHR24340">
    <property type="entry name" value="HOMEOBOX PROTEIN NKX"/>
    <property type="match status" value="1"/>
</dbReference>
<keyword evidence="5 6" id="KW-0539">Nucleus</keyword>
<evidence type="ECO:0000256" key="3">
    <source>
        <dbReference type="ARBA" id="ARBA00023125"/>
    </source>
</evidence>
<accession>A0AAV6QGI1</accession>
<dbReference type="GO" id="GO:0000981">
    <property type="term" value="F:DNA-binding transcription factor activity, RNA polymerase II-specific"/>
    <property type="evidence" value="ECO:0007669"/>
    <property type="project" value="InterPro"/>
</dbReference>
<protein>
    <submittedName>
        <fullName evidence="10">Homeobox Nkx-2.5-like</fullName>
    </submittedName>
</protein>
<feature type="domain" description="Homeobox" evidence="9">
    <location>
        <begin position="183"/>
        <end position="243"/>
    </location>
</feature>
<dbReference type="Pfam" id="PF00046">
    <property type="entry name" value="Homeodomain"/>
    <property type="match status" value="1"/>
</dbReference>
<comment type="caution">
    <text evidence="10">The sequence shown here is derived from an EMBL/GenBank/DDBJ whole genome shotgun (WGS) entry which is preliminary data.</text>
</comment>
<keyword evidence="3 6" id="KW-0238">DNA-binding</keyword>
<feature type="compositionally biased region" description="Basic residues" evidence="8">
    <location>
        <begin position="109"/>
        <end position="124"/>
    </location>
</feature>
<evidence type="ECO:0000256" key="6">
    <source>
        <dbReference type="PROSITE-ProRule" id="PRU00108"/>
    </source>
</evidence>
<evidence type="ECO:0000256" key="4">
    <source>
        <dbReference type="ARBA" id="ARBA00023155"/>
    </source>
</evidence>
<comment type="similarity">
    <text evidence="2">Belongs to the NK-2 homeobox family.</text>
</comment>
<evidence type="ECO:0000313" key="10">
    <source>
        <dbReference type="EMBL" id="KAG7489286.1"/>
    </source>
</evidence>
<dbReference type="AlphaFoldDB" id="A0AAV6QGI1"/>
<feature type="compositionally biased region" description="Acidic residues" evidence="8">
    <location>
        <begin position="147"/>
        <end position="156"/>
    </location>
</feature>
<dbReference type="GO" id="GO:0000978">
    <property type="term" value="F:RNA polymerase II cis-regulatory region sequence-specific DNA binding"/>
    <property type="evidence" value="ECO:0007669"/>
    <property type="project" value="TreeGrafter"/>
</dbReference>
<evidence type="ECO:0000313" key="11">
    <source>
        <dbReference type="Proteomes" id="UP000693946"/>
    </source>
</evidence>
<evidence type="ECO:0000256" key="2">
    <source>
        <dbReference type="ARBA" id="ARBA00005661"/>
    </source>
</evidence>